<proteinExistence type="predicted"/>
<sequence length="176" mass="20638">MYTDTYSIIDWKGIMLRARSKRQNKNFTPYNVTELSYQDMIDVKALASKIIKNITIAENGEKVCWLKIKYLRFELPGFIKYRYDYDGPYNLLNTLCKPGRPTRRTPNSEMPNINTEDLLRAYKQCLPIKKQKKKDLLQLCKENIIPKELHGWYESLPCSNEDQGPSRSTDSSEVDE</sequence>
<dbReference type="Proteomes" id="UP000691718">
    <property type="component" value="Unassembled WGS sequence"/>
</dbReference>
<keyword evidence="3" id="KW-1185">Reference proteome</keyword>
<dbReference type="AlphaFoldDB" id="A0A8S3WCI3"/>
<comment type="caution">
    <text evidence="2">The sequence shown here is derived from an EMBL/GenBank/DDBJ whole genome shotgun (WGS) entry which is preliminary data.</text>
</comment>
<evidence type="ECO:0000256" key="1">
    <source>
        <dbReference type="SAM" id="MobiDB-lite"/>
    </source>
</evidence>
<protein>
    <submittedName>
        <fullName evidence="2">(apollo) hypothetical protein</fullName>
    </submittedName>
</protein>
<feature type="compositionally biased region" description="Polar residues" evidence="1">
    <location>
        <begin position="157"/>
        <end position="176"/>
    </location>
</feature>
<organism evidence="2 3">
    <name type="scientific">Parnassius apollo</name>
    <name type="common">Apollo butterfly</name>
    <name type="synonym">Papilio apollo</name>
    <dbReference type="NCBI Taxonomy" id="110799"/>
    <lineage>
        <taxon>Eukaryota</taxon>
        <taxon>Metazoa</taxon>
        <taxon>Ecdysozoa</taxon>
        <taxon>Arthropoda</taxon>
        <taxon>Hexapoda</taxon>
        <taxon>Insecta</taxon>
        <taxon>Pterygota</taxon>
        <taxon>Neoptera</taxon>
        <taxon>Endopterygota</taxon>
        <taxon>Lepidoptera</taxon>
        <taxon>Glossata</taxon>
        <taxon>Ditrysia</taxon>
        <taxon>Papilionoidea</taxon>
        <taxon>Papilionidae</taxon>
        <taxon>Parnassiinae</taxon>
        <taxon>Parnassini</taxon>
        <taxon>Parnassius</taxon>
        <taxon>Parnassius</taxon>
    </lineage>
</organism>
<evidence type="ECO:0000313" key="3">
    <source>
        <dbReference type="Proteomes" id="UP000691718"/>
    </source>
</evidence>
<reference evidence="2" key="1">
    <citation type="submission" date="2021-04" db="EMBL/GenBank/DDBJ databases">
        <authorList>
            <person name="Tunstrom K."/>
        </authorList>
    </citation>
    <scope>NUCLEOTIDE SEQUENCE</scope>
</reference>
<evidence type="ECO:0000313" key="2">
    <source>
        <dbReference type="EMBL" id="CAG4952530.1"/>
    </source>
</evidence>
<name>A0A8S3WCI3_PARAO</name>
<accession>A0A8S3WCI3</accession>
<dbReference type="OrthoDB" id="533763at2759"/>
<feature type="region of interest" description="Disordered" evidence="1">
    <location>
        <begin position="156"/>
        <end position="176"/>
    </location>
</feature>
<dbReference type="EMBL" id="CAJQZP010000287">
    <property type="protein sequence ID" value="CAG4952530.1"/>
    <property type="molecule type" value="Genomic_DNA"/>
</dbReference>
<gene>
    <name evidence="2" type="ORF">PAPOLLO_LOCUS4637</name>
</gene>